<dbReference type="InterPro" id="IPR009057">
    <property type="entry name" value="Homeodomain-like_sf"/>
</dbReference>
<keyword evidence="5" id="KW-1185">Reference proteome</keyword>
<dbReference type="PANTHER" id="PTHR47122:SF8">
    <property type="entry name" value="MYB-LIKE DOMAIN-CONTAINING PROTEIN"/>
    <property type="match status" value="1"/>
</dbReference>
<dbReference type="AlphaFoldDB" id="A0AAW1QG33"/>
<dbReference type="InterPro" id="IPR001005">
    <property type="entry name" value="SANT/Myb"/>
</dbReference>
<dbReference type="SMART" id="SM00717">
    <property type="entry name" value="SANT"/>
    <property type="match status" value="1"/>
</dbReference>
<evidence type="ECO:0000259" key="3">
    <source>
        <dbReference type="PROSITE" id="PS51294"/>
    </source>
</evidence>
<organism evidence="4 5">
    <name type="scientific">[Myrmecia] bisecta</name>
    <dbReference type="NCBI Taxonomy" id="41462"/>
    <lineage>
        <taxon>Eukaryota</taxon>
        <taxon>Viridiplantae</taxon>
        <taxon>Chlorophyta</taxon>
        <taxon>core chlorophytes</taxon>
        <taxon>Trebouxiophyceae</taxon>
        <taxon>Trebouxiales</taxon>
        <taxon>Trebouxiaceae</taxon>
        <taxon>Myrmecia</taxon>
    </lineage>
</organism>
<feature type="compositionally biased region" description="Basic residues" evidence="1">
    <location>
        <begin position="209"/>
        <end position="219"/>
    </location>
</feature>
<feature type="region of interest" description="Disordered" evidence="1">
    <location>
        <begin position="332"/>
        <end position="353"/>
    </location>
</feature>
<feature type="compositionally biased region" description="Basic and acidic residues" evidence="1">
    <location>
        <begin position="344"/>
        <end position="353"/>
    </location>
</feature>
<evidence type="ECO:0000313" key="4">
    <source>
        <dbReference type="EMBL" id="KAK9820374.1"/>
    </source>
</evidence>
<evidence type="ECO:0000259" key="2">
    <source>
        <dbReference type="PROSITE" id="PS50090"/>
    </source>
</evidence>
<dbReference type="PROSITE" id="PS51294">
    <property type="entry name" value="HTH_MYB"/>
    <property type="match status" value="1"/>
</dbReference>
<sequence length="390" mass="42012">MDRHNNGPGTDLGPGSGADAQGYIEQVLGMTRPPRSRNSLACTTAGGCEGGGATGIHALEVPDSPSFQSQYQTSHEELGLSLENAADWLDDEIALPGGLQAPTLSMYASPMRGRSSSSLSGSPSPAEWAAPVSAPMAGMQMQVQPRSPLHSDRNATNLRPPLLEAFKRKADFVEEFDMGTDAEDDSDNNIDSGESMEEWLDRRAACTNKPKRALQKGRSTRAGASRNCDPSWPPPLQAQRGGWLKRVVTPTAAALAMAEAQEAADSPEERQGVHRRKHHNPWTVEETQALIDGVEGCGGGKWSQIKKMAPPVLAQRSAVDLKDKWRNLMRIAIPPAGTPPPSKSGDRKRDVPQELLARVRELAPLIGKKPGPEARYAAYAAATALRRRVR</sequence>
<evidence type="ECO:0000256" key="1">
    <source>
        <dbReference type="SAM" id="MobiDB-lite"/>
    </source>
</evidence>
<comment type="caution">
    <text evidence="4">The sequence shown here is derived from an EMBL/GenBank/DDBJ whole genome shotgun (WGS) entry which is preliminary data.</text>
</comment>
<dbReference type="CDD" id="cd11660">
    <property type="entry name" value="SANT_TRF"/>
    <property type="match status" value="1"/>
</dbReference>
<dbReference type="SUPFAM" id="SSF46689">
    <property type="entry name" value="Homeodomain-like"/>
    <property type="match status" value="1"/>
</dbReference>
<evidence type="ECO:0000313" key="5">
    <source>
        <dbReference type="Proteomes" id="UP001489004"/>
    </source>
</evidence>
<dbReference type="InterPro" id="IPR017930">
    <property type="entry name" value="Myb_dom"/>
</dbReference>
<dbReference type="PROSITE" id="PS50090">
    <property type="entry name" value="MYB_LIKE"/>
    <property type="match status" value="1"/>
</dbReference>
<accession>A0AAW1QG33</accession>
<reference evidence="4 5" key="1">
    <citation type="journal article" date="2024" name="Nat. Commun.">
        <title>Phylogenomics reveals the evolutionary origins of lichenization in chlorophyte algae.</title>
        <authorList>
            <person name="Puginier C."/>
            <person name="Libourel C."/>
            <person name="Otte J."/>
            <person name="Skaloud P."/>
            <person name="Haon M."/>
            <person name="Grisel S."/>
            <person name="Petersen M."/>
            <person name="Berrin J.G."/>
            <person name="Delaux P.M."/>
            <person name="Dal Grande F."/>
            <person name="Keller J."/>
        </authorList>
    </citation>
    <scope>NUCLEOTIDE SEQUENCE [LARGE SCALE GENOMIC DNA]</scope>
    <source>
        <strain evidence="4 5">SAG 2043</strain>
    </source>
</reference>
<proteinExistence type="predicted"/>
<feature type="region of interest" description="Disordered" evidence="1">
    <location>
        <begin position="206"/>
        <end position="239"/>
    </location>
</feature>
<feature type="region of interest" description="Disordered" evidence="1">
    <location>
        <begin position="263"/>
        <end position="286"/>
    </location>
</feature>
<dbReference type="Pfam" id="PF00249">
    <property type="entry name" value="Myb_DNA-binding"/>
    <property type="match status" value="1"/>
</dbReference>
<gene>
    <name evidence="4" type="ORF">WJX72_009642</name>
</gene>
<dbReference type="Proteomes" id="UP001489004">
    <property type="component" value="Unassembled WGS sequence"/>
</dbReference>
<feature type="region of interest" description="Disordered" evidence="1">
    <location>
        <begin position="1"/>
        <end position="21"/>
    </location>
</feature>
<dbReference type="Gene3D" id="1.10.246.220">
    <property type="match status" value="1"/>
</dbReference>
<dbReference type="PANTHER" id="PTHR47122">
    <property type="entry name" value="MYB-LIKE DNA-BINDING DOMAIN CONTAINING PROTEIN, EXPRESSED"/>
    <property type="match status" value="1"/>
</dbReference>
<feature type="domain" description="HTH myb-type" evidence="3">
    <location>
        <begin position="274"/>
        <end position="333"/>
    </location>
</feature>
<name>A0AAW1QG33_9CHLO</name>
<dbReference type="EMBL" id="JALJOR010000003">
    <property type="protein sequence ID" value="KAK9820374.1"/>
    <property type="molecule type" value="Genomic_DNA"/>
</dbReference>
<protein>
    <submittedName>
        <fullName evidence="4">Uncharacterized protein</fullName>
    </submittedName>
</protein>
<feature type="domain" description="Myb-like" evidence="2">
    <location>
        <begin position="274"/>
        <end position="329"/>
    </location>
</feature>